<evidence type="ECO:0000313" key="2">
    <source>
        <dbReference type="EMBL" id="PKU87284.1"/>
    </source>
</evidence>
<dbReference type="EMBL" id="KZ501892">
    <property type="protein sequence ID" value="PKU87284.1"/>
    <property type="molecule type" value="Genomic_DNA"/>
</dbReference>
<protein>
    <recommendedName>
        <fullName evidence="1">DUF4283 domain-containing protein</fullName>
    </recommendedName>
</protein>
<sequence length="416" mass="45294">MASSRLRDPGFLTGSSPLSFKDALSGSSSSAVVFLEIKVSSFRGMPSLWISEMEIESLAAPFEFALVGKFPARRPSLDAIRKFFFNLKLKGDVSVTVLNNRNVLIKLFNDLDYCRVFAHRSYFVNNCFMKLVKWSPILDVEIDSPVIPIWISFPNLRPHLFASHILHGLGKIFGNPLKTDNATSTGSRPSVARVLVEIDVTKNFPDKIWIGPENAGYVQSVVFEELPEYCVHCSSLGHSKAGCTILHPNLAADITLSHNASPFIPSSVVKGLGPKDVIEEISDAVLVSKVVSDSVNVAISPPECGRGDEVSPVLGVMEDCGRPMVSVGNVESNVCGLVVNSGVQEILDNLVNVPVTVSGTSGLDIKSQGDWLHNSSDFGSDSESYSDPGNEFKLNRDVPLKVASRGKFWKRGGRRR</sequence>
<dbReference type="PANTHER" id="PTHR31286">
    <property type="entry name" value="GLYCINE-RICH CELL WALL STRUCTURAL PROTEIN 1.8-LIKE"/>
    <property type="match status" value="1"/>
</dbReference>
<dbReference type="InterPro" id="IPR025558">
    <property type="entry name" value="DUF4283"/>
</dbReference>
<reference evidence="2 3" key="2">
    <citation type="journal article" date="2017" name="Nature">
        <title>The Apostasia genome and the evolution of orchids.</title>
        <authorList>
            <person name="Zhang G.Q."/>
            <person name="Liu K.W."/>
            <person name="Li Z."/>
            <person name="Lohaus R."/>
            <person name="Hsiao Y.Y."/>
            <person name="Niu S.C."/>
            <person name="Wang J.Y."/>
            <person name="Lin Y.C."/>
            <person name="Xu Q."/>
            <person name="Chen L.J."/>
            <person name="Yoshida K."/>
            <person name="Fujiwara S."/>
            <person name="Wang Z.W."/>
            <person name="Zhang Y.Q."/>
            <person name="Mitsuda N."/>
            <person name="Wang M."/>
            <person name="Liu G.H."/>
            <person name="Pecoraro L."/>
            <person name="Huang H.X."/>
            <person name="Xiao X.J."/>
            <person name="Lin M."/>
            <person name="Wu X.Y."/>
            <person name="Wu W.L."/>
            <person name="Chen Y.Y."/>
            <person name="Chang S.B."/>
            <person name="Sakamoto S."/>
            <person name="Ohme-Takagi M."/>
            <person name="Yagi M."/>
            <person name="Zeng S.J."/>
            <person name="Shen C.Y."/>
            <person name="Yeh C.M."/>
            <person name="Luo Y.B."/>
            <person name="Tsai W.C."/>
            <person name="Van de Peer Y."/>
            <person name="Liu Z.J."/>
        </authorList>
    </citation>
    <scope>NUCLEOTIDE SEQUENCE [LARGE SCALE GENOMIC DNA]</scope>
    <source>
        <tissue evidence="2">The whole plant</tissue>
    </source>
</reference>
<organism evidence="2 3">
    <name type="scientific">Dendrobium catenatum</name>
    <dbReference type="NCBI Taxonomy" id="906689"/>
    <lineage>
        <taxon>Eukaryota</taxon>
        <taxon>Viridiplantae</taxon>
        <taxon>Streptophyta</taxon>
        <taxon>Embryophyta</taxon>
        <taxon>Tracheophyta</taxon>
        <taxon>Spermatophyta</taxon>
        <taxon>Magnoliopsida</taxon>
        <taxon>Liliopsida</taxon>
        <taxon>Asparagales</taxon>
        <taxon>Orchidaceae</taxon>
        <taxon>Epidendroideae</taxon>
        <taxon>Malaxideae</taxon>
        <taxon>Dendrobiinae</taxon>
        <taxon>Dendrobium</taxon>
    </lineage>
</organism>
<dbReference type="PANTHER" id="PTHR31286:SF179">
    <property type="entry name" value="RNASE H TYPE-1 DOMAIN-CONTAINING PROTEIN"/>
    <property type="match status" value="1"/>
</dbReference>
<dbReference type="InterPro" id="IPR040256">
    <property type="entry name" value="At4g02000-like"/>
</dbReference>
<name>A0A2I0XHC7_9ASPA</name>
<evidence type="ECO:0000313" key="3">
    <source>
        <dbReference type="Proteomes" id="UP000233837"/>
    </source>
</evidence>
<accession>A0A2I0XHC7</accession>
<evidence type="ECO:0000259" key="1">
    <source>
        <dbReference type="Pfam" id="PF14111"/>
    </source>
</evidence>
<reference evidence="2 3" key="1">
    <citation type="journal article" date="2016" name="Sci. Rep.">
        <title>The Dendrobium catenatum Lindl. genome sequence provides insights into polysaccharide synthase, floral development and adaptive evolution.</title>
        <authorList>
            <person name="Zhang G.Q."/>
            <person name="Xu Q."/>
            <person name="Bian C."/>
            <person name="Tsai W.C."/>
            <person name="Yeh C.M."/>
            <person name="Liu K.W."/>
            <person name="Yoshida K."/>
            <person name="Zhang L.S."/>
            <person name="Chang S.B."/>
            <person name="Chen F."/>
            <person name="Shi Y."/>
            <person name="Su Y.Y."/>
            <person name="Zhang Y.Q."/>
            <person name="Chen L.J."/>
            <person name="Yin Y."/>
            <person name="Lin M."/>
            <person name="Huang H."/>
            <person name="Deng H."/>
            <person name="Wang Z.W."/>
            <person name="Zhu S.L."/>
            <person name="Zhao X."/>
            <person name="Deng C."/>
            <person name="Niu S.C."/>
            <person name="Huang J."/>
            <person name="Wang M."/>
            <person name="Liu G.H."/>
            <person name="Yang H.J."/>
            <person name="Xiao X.J."/>
            <person name="Hsiao Y.Y."/>
            <person name="Wu W.L."/>
            <person name="Chen Y.Y."/>
            <person name="Mitsuda N."/>
            <person name="Ohme-Takagi M."/>
            <person name="Luo Y.B."/>
            <person name="Van de Peer Y."/>
            <person name="Liu Z.J."/>
        </authorList>
    </citation>
    <scope>NUCLEOTIDE SEQUENCE [LARGE SCALE GENOMIC DNA]</scope>
    <source>
        <tissue evidence="2">The whole plant</tissue>
    </source>
</reference>
<dbReference type="Pfam" id="PF14111">
    <property type="entry name" value="DUF4283"/>
    <property type="match status" value="1"/>
</dbReference>
<dbReference type="AlphaFoldDB" id="A0A2I0XHC7"/>
<gene>
    <name evidence="2" type="ORF">MA16_Dca009432</name>
</gene>
<dbReference type="Proteomes" id="UP000233837">
    <property type="component" value="Unassembled WGS sequence"/>
</dbReference>
<feature type="domain" description="DUF4283" evidence="1">
    <location>
        <begin position="62"/>
        <end position="137"/>
    </location>
</feature>
<keyword evidence="3" id="KW-1185">Reference proteome</keyword>
<proteinExistence type="predicted"/>